<gene>
    <name evidence="1" type="ORF">SS50377_11531</name>
</gene>
<proteinExistence type="predicted"/>
<evidence type="ECO:0000313" key="1">
    <source>
        <dbReference type="EMBL" id="EST48328.1"/>
    </source>
</evidence>
<accession>V6LVQ6</accession>
<reference evidence="1" key="1">
    <citation type="journal article" date="2014" name="PLoS Genet.">
        <title>The Genome of Spironucleus salmonicida Highlights a Fish Pathogen Adapted to Fluctuating Environments.</title>
        <authorList>
            <person name="Xu F."/>
            <person name="Jerlstrom-Hultqvist J."/>
            <person name="Einarsson E."/>
            <person name="Astvaldsson A."/>
            <person name="Svard S.G."/>
            <person name="Andersson J.O."/>
        </authorList>
    </citation>
    <scope>NUCLEOTIDE SEQUENCE</scope>
</reference>
<protein>
    <submittedName>
        <fullName evidence="1">Uncharacterized protein</fullName>
    </submittedName>
</protein>
<name>V6LVQ6_9EUKA</name>
<dbReference type="AlphaFoldDB" id="V6LVQ6"/>
<organism evidence="1">
    <name type="scientific">Spironucleus salmonicida</name>
    <dbReference type="NCBI Taxonomy" id="348837"/>
    <lineage>
        <taxon>Eukaryota</taxon>
        <taxon>Metamonada</taxon>
        <taxon>Diplomonadida</taxon>
        <taxon>Hexamitidae</taxon>
        <taxon>Hexamitinae</taxon>
        <taxon>Spironucleus</taxon>
    </lineage>
</organism>
<dbReference type="EMBL" id="KI545993">
    <property type="protein sequence ID" value="EST48328.1"/>
    <property type="molecule type" value="Genomic_DNA"/>
</dbReference>
<dbReference type="VEuPathDB" id="GiardiaDB:SS50377_23935"/>
<sequence>MALLGKEIPAGVVHLDRLLQALDLAHVLRRNCTLRRLGESCSGHCILDTPECCQGQRVCNLQHGGRCKSTACNGATGLTVVDGHAQVSHALQDHQRSLMSAPIPNILPQRIRRSAFALLSTNSCKSGIRIHPTHLYRRPQ</sequence>